<dbReference type="STRING" id="501024.RTCCBAU85039_0534"/>
<dbReference type="Proteomes" id="UP000183063">
    <property type="component" value="Unassembled WGS sequence"/>
</dbReference>
<dbReference type="Proteomes" id="UP000198939">
    <property type="component" value="Unassembled WGS sequence"/>
</dbReference>
<evidence type="ECO:0000313" key="1">
    <source>
        <dbReference type="EMBL" id="SEH46436.1"/>
    </source>
</evidence>
<name>A0A1H8CBP9_9HYPH</name>
<accession>A0A1H8CBP9</accession>
<evidence type="ECO:0000313" key="3">
    <source>
        <dbReference type="Proteomes" id="UP000183063"/>
    </source>
</evidence>
<keyword evidence="4" id="KW-1185">Reference proteome</keyword>
<protein>
    <submittedName>
        <fullName evidence="1">Uncharacterized protein</fullName>
    </submittedName>
</protein>
<dbReference type="EMBL" id="FNXB01000002">
    <property type="protein sequence ID" value="SEH46436.1"/>
    <property type="molecule type" value="Genomic_DNA"/>
</dbReference>
<evidence type="ECO:0000313" key="4">
    <source>
        <dbReference type="Proteomes" id="UP000198939"/>
    </source>
</evidence>
<reference evidence="1" key="1">
    <citation type="submission" date="2016-10" db="EMBL/GenBank/DDBJ databases">
        <authorList>
            <person name="de Groot N.N."/>
        </authorList>
    </citation>
    <scope>NUCLEOTIDE SEQUENCE [LARGE SCALE GENOMIC DNA]</scope>
    <source>
        <strain evidence="1">CCBAU85039</strain>
    </source>
</reference>
<reference evidence="2 4" key="2">
    <citation type="submission" date="2016-10" db="EMBL/GenBank/DDBJ databases">
        <authorList>
            <person name="Varghese N."/>
            <person name="Submissions S."/>
        </authorList>
    </citation>
    <scope>NUCLEOTIDE SEQUENCE [LARGE SCALE GENOMIC DNA]</scope>
    <source>
        <strain evidence="2 4">CGMCC 1.7071</strain>
    </source>
</reference>
<proteinExistence type="predicted"/>
<reference evidence="3" key="3">
    <citation type="submission" date="2016-10" db="EMBL/GenBank/DDBJ databases">
        <authorList>
            <person name="Wibberg D."/>
        </authorList>
    </citation>
    <scope>NUCLEOTIDE SEQUENCE [LARGE SCALE GENOMIC DNA]</scope>
</reference>
<dbReference type="AlphaFoldDB" id="A0A1H8CBP9"/>
<gene>
    <name evidence="1" type="ORF">RTCCBAU85039_0534</name>
    <name evidence="2" type="ORF">SAMN05216228_100186</name>
</gene>
<dbReference type="EMBL" id="FOCV01000001">
    <property type="protein sequence ID" value="SEM92513.1"/>
    <property type="molecule type" value="Genomic_DNA"/>
</dbReference>
<organism evidence="1 3">
    <name type="scientific">Rhizobium tibeticum</name>
    <dbReference type="NCBI Taxonomy" id="501024"/>
    <lineage>
        <taxon>Bacteria</taxon>
        <taxon>Pseudomonadati</taxon>
        <taxon>Pseudomonadota</taxon>
        <taxon>Alphaproteobacteria</taxon>
        <taxon>Hyphomicrobiales</taxon>
        <taxon>Rhizobiaceae</taxon>
        <taxon>Rhizobium/Agrobacterium group</taxon>
        <taxon>Rhizobium</taxon>
    </lineage>
</organism>
<evidence type="ECO:0000313" key="2">
    <source>
        <dbReference type="EMBL" id="SEM92513.1"/>
    </source>
</evidence>
<sequence length="39" mass="4209">MATSGMPMHAQKIRIANMISKWEEAIMAGSSFGEPLQSA</sequence>